<gene>
    <name evidence="3" type="ORF">J572_4031</name>
</gene>
<accession>A0A836LWG3</accession>
<dbReference type="GO" id="GO:0015344">
    <property type="term" value="F:siderophore uptake transmembrane transporter activity"/>
    <property type="evidence" value="ECO:0007669"/>
    <property type="project" value="TreeGrafter"/>
</dbReference>
<feature type="domain" description="TonB-dependent receptor plug" evidence="2">
    <location>
        <begin position="55"/>
        <end position="152"/>
    </location>
</feature>
<feature type="signal peptide" evidence="1">
    <location>
        <begin position="1"/>
        <end position="22"/>
    </location>
</feature>
<name>A0A836LWG3_ACIBA</name>
<dbReference type="Pfam" id="PF07715">
    <property type="entry name" value="Plug"/>
    <property type="match status" value="1"/>
</dbReference>
<reference evidence="3 4" key="1">
    <citation type="submission" date="2014-04" db="EMBL/GenBank/DDBJ databases">
        <title>Comparative genomics and transcriptomics to identify genetic mechanisms underlying the emergence of carbapenem resistant Acinetobacter baumannii (CRAb).</title>
        <authorList>
            <person name="Harris A.D."/>
            <person name="Johnson K.J."/>
            <person name="George J."/>
            <person name="Nadendla S."/>
            <person name="Daugherty S.C."/>
            <person name="Parankush S."/>
            <person name="Sadzewicz L."/>
            <person name="Tallon L."/>
            <person name="Sengamalay N."/>
            <person name="Hazen T.H."/>
            <person name="Rasko D.A."/>
        </authorList>
    </citation>
    <scope>NUCLEOTIDE SEQUENCE [LARGE SCALE GENOMIC DNA]</scope>
    <source>
        <strain evidence="3 4">1499986</strain>
    </source>
</reference>
<dbReference type="Gene3D" id="2.170.130.10">
    <property type="entry name" value="TonB-dependent receptor, plug domain"/>
    <property type="match status" value="1"/>
</dbReference>
<feature type="chain" id="PRO_5033023501" evidence="1">
    <location>
        <begin position="23"/>
        <end position="371"/>
    </location>
</feature>
<evidence type="ECO:0000256" key="1">
    <source>
        <dbReference type="SAM" id="SignalP"/>
    </source>
</evidence>
<keyword evidence="1" id="KW-0732">Signal</keyword>
<dbReference type="GO" id="GO:0009279">
    <property type="term" value="C:cell outer membrane"/>
    <property type="evidence" value="ECO:0007669"/>
    <property type="project" value="TreeGrafter"/>
</dbReference>
<evidence type="ECO:0000313" key="3">
    <source>
        <dbReference type="EMBL" id="KCX96830.1"/>
    </source>
</evidence>
<evidence type="ECO:0000313" key="4">
    <source>
        <dbReference type="Proteomes" id="UP000027309"/>
    </source>
</evidence>
<dbReference type="SUPFAM" id="SSF56935">
    <property type="entry name" value="Porins"/>
    <property type="match status" value="1"/>
</dbReference>
<dbReference type="InterPro" id="IPR039426">
    <property type="entry name" value="TonB-dep_rcpt-like"/>
</dbReference>
<dbReference type="PANTHER" id="PTHR30069">
    <property type="entry name" value="TONB-DEPENDENT OUTER MEMBRANE RECEPTOR"/>
    <property type="match status" value="1"/>
</dbReference>
<proteinExistence type="predicted"/>
<dbReference type="InterPro" id="IPR037066">
    <property type="entry name" value="Plug_dom_sf"/>
</dbReference>
<keyword evidence="3" id="KW-0675">Receptor</keyword>
<evidence type="ECO:0000259" key="2">
    <source>
        <dbReference type="Pfam" id="PF07715"/>
    </source>
</evidence>
<dbReference type="EMBL" id="JMOA01000125">
    <property type="protein sequence ID" value="KCX96830.1"/>
    <property type="molecule type" value="Genomic_DNA"/>
</dbReference>
<dbReference type="GO" id="GO:0044718">
    <property type="term" value="P:siderophore transmembrane transport"/>
    <property type="evidence" value="ECO:0007669"/>
    <property type="project" value="TreeGrafter"/>
</dbReference>
<organism evidence="3 4">
    <name type="scientific">Acinetobacter baumannii 1499986</name>
    <dbReference type="NCBI Taxonomy" id="1310673"/>
    <lineage>
        <taxon>Bacteria</taxon>
        <taxon>Pseudomonadati</taxon>
        <taxon>Pseudomonadota</taxon>
        <taxon>Gammaproteobacteria</taxon>
        <taxon>Moraxellales</taxon>
        <taxon>Moraxellaceae</taxon>
        <taxon>Acinetobacter</taxon>
        <taxon>Acinetobacter calcoaceticus/baumannii complex</taxon>
    </lineage>
</organism>
<dbReference type="PANTHER" id="PTHR30069:SF40">
    <property type="entry name" value="TONB-DEPENDENT RECEPTOR NMB0964-RELATED"/>
    <property type="match status" value="1"/>
</dbReference>
<sequence length="371" mass="40610">MLNKSKLFLALITLGASKILLAAEGPVTTLNTIVLTAQSDELGSELLGKSLNVSNQFIDTSKLKQRSTTLGDALGTELGIHSNQYGGGASTPIIRGQEGKRIKVLQNNADVLDMSNMSPDHAVTVEPSLAKSIEIIRGASTLLYSSNSAAGVVNVIDYKIPTQMPQDGLEGNTTLRFNTGSNEKLTTAGVTVGLSPHVALRAEGIYRNAGNYKTPHYQSSSYNSLEDLENQNSIYKNLKYLPESWAESRVGTLGLSWIDDNTYLGVSYTHRHDEYGLPAHSHLYEGCGASAIGIDSRISGLKNYLLYYPQLMDEQDINYINPRPDCHQHNHIHETNFSHNAPYIDLNTVLVLMCVENSLNHLPVLTKFVPH</sequence>
<dbReference type="Proteomes" id="UP000027309">
    <property type="component" value="Unassembled WGS sequence"/>
</dbReference>
<dbReference type="InterPro" id="IPR012910">
    <property type="entry name" value="Plug_dom"/>
</dbReference>
<protein>
    <submittedName>
        <fullName evidence="3">TonB-dependent Receptor Plug domain protein</fullName>
    </submittedName>
</protein>
<dbReference type="AlphaFoldDB" id="A0A836LWG3"/>
<comment type="caution">
    <text evidence="3">The sequence shown here is derived from an EMBL/GenBank/DDBJ whole genome shotgun (WGS) entry which is preliminary data.</text>
</comment>